<dbReference type="Pfam" id="PF15919">
    <property type="entry name" value="HicB_lk_antitox"/>
    <property type="match status" value="1"/>
</dbReference>
<sequence>MEYTYTVIYEPAEDDGYLVHVPALNGATTHGTTKAEARAMAKDMIQGYIESLLKGGQLPPEESKGAYRGERVTVKIRVSVTV</sequence>
<organism evidence="2 3">
    <name type="scientific">Fraserbacteria sp. (strain RBG_16_55_9)</name>
    <dbReference type="NCBI Taxonomy" id="1817864"/>
    <lineage>
        <taxon>Bacteria</taxon>
        <taxon>Candidatus Fraseribacteriota</taxon>
    </lineage>
</organism>
<dbReference type="SUPFAM" id="SSF143100">
    <property type="entry name" value="TTHA1013/TTHA0281-like"/>
    <property type="match status" value="1"/>
</dbReference>
<name>A0A1F5V0H3_FRAXR</name>
<dbReference type="STRING" id="1817864.A2Z21_03575"/>
<comment type="caution">
    <text evidence="2">The sequence shown here is derived from an EMBL/GenBank/DDBJ whole genome shotgun (WGS) entry which is preliminary data.</text>
</comment>
<dbReference type="Gene3D" id="3.30.160.250">
    <property type="match status" value="1"/>
</dbReference>
<dbReference type="Proteomes" id="UP000179157">
    <property type="component" value="Unassembled WGS sequence"/>
</dbReference>
<dbReference type="PANTHER" id="PTHR34504:SF2">
    <property type="entry name" value="UPF0150 PROTEIN SSL0259"/>
    <property type="match status" value="1"/>
</dbReference>
<dbReference type="InterPro" id="IPR035069">
    <property type="entry name" value="TTHA1013/TTHA0281-like"/>
</dbReference>
<dbReference type="InterPro" id="IPR051404">
    <property type="entry name" value="TA_system_antitoxin"/>
</dbReference>
<reference evidence="2 3" key="1">
    <citation type="journal article" date="2016" name="Nat. Commun.">
        <title>Thousands of microbial genomes shed light on interconnected biogeochemical processes in an aquifer system.</title>
        <authorList>
            <person name="Anantharaman K."/>
            <person name="Brown C.T."/>
            <person name="Hug L.A."/>
            <person name="Sharon I."/>
            <person name="Castelle C.J."/>
            <person name="Probst A.J."/>
            <person name="Thomas B.C."/>
            <person name="Singh A."/>
            <person name="Wilkins M.J."/>
            <person name="Karaoz U."/>
            <person name="Brodie E.L."/>
            <person name="Williams K.H."/>
            <person name="Hubbard S.S."/>
            <person name="Banfield J.F."/>
        </authorList>
    </citation>
    <scope>NUCLEOTIDE SEQUENCE [LARGE SCALE GENOMIC DNA]</scope>
    <source>
        <strain evidence="3">RBG_16_55_9</strain>
    </source>
</reference>
<dbReference type="AlphaFoldDB" id="A0A1F5V0H3"/>
<proteinExistence type="predicted"/>
<dbReference type="EMBL" id="MFGX01000035">
    <property type="protein sequence ID" value="OGF56441.1"/>
    <property type="molecule type" value="Genomic_DNA"/>
</dbReference>
<evidence type="ECO:0000313" key="2">
    <source>
        <dbReference type="EMBL" id="OGF56441.1"/>
    </source>
</evidence>
<dbReference type="InterPro" id="IPR031807">
    <property type="entry name" value="HicB-like"/>
</dbReference>
<feature type="domain" description="HicB-like antitoxin of toxin-antitoxin system" evidence="1">
    <location>
        <begin position="5"/>
        <end position="63"/>
    </location>
</feature>
<evidence type="ECO:0000259" key="1">
    <source>
        <dbReference type="Pfam" id="PF15919"/>
    </source>
</evidence>
<protein>
    <recommendedName>
        <fullName evidence="1">HicB-like antitoxin of toxin-antitoxin system domain-containing protein</fullName>
    </recommendedName>
</protein>
<gene>
    <name evidence="2" type="ORF">A2Z21_03575</name>
</gene>
<evidence type="ECO:0000313" key="3">
    <source>
        <dbReference type="Proteomes" id="UP000179157"/>
    </source>
</evidence>
<accession>A0A1F5V0H3</accession>
<dbReference type="PANTHER" id="PTHR34504">
    <property type="entry name" value="ANTITOXIN HICB"/>
    <property type="match status" value="1"/>
</dbReference>